<proteinExistence type="predicted"/>
<dbReference type="Proteomes" id="UP001516400">
    <property type="component" value="Unassembled WGS sequence"/>
</dbReference>
<dbReference type="EMBL" id="JABFTP020000124">
    <property type="protein sequence ID" value="KAL3279673.1"/>
    <property type="molecule type" value="Genomic_DNA"/>
</dbReference>
<evidence type="ECO:0000313" key="1">
    <source>
        <dbReference type="EMBL" id="KAL3279673.1"/>
    </source>
</evidence>
<protein>
    <submittedName>
        <fullName evidence="1">Uncharacterized protein</fullName>
    </submittedName>
</protein>
<sequence>MNYKQQNKNKITRNQEHRKGSIIDHVIMPKYVDCSVKAENVTISDHNIMIVEAELNNHQPMNKTDKLITKTDYTKMNKLQIQNIKPVDNLSQLASVLKTSKKICTSQKRLVMKYDNEWYNRKTQNIMIRRDKVYRKMRKHPRNEEYKANFDKLKQTNKYVKEAKPRYINHKLISAENDMRKLWGTINNIVGKKKTSETKIEQLKVGSVTY</sequence>
<name>A0ABD2NLS6_9CUCU</name>
<comment type="caution">
    <text evidence="1">The sequence shown here is derived from an EMBL/GenBank/DDBJ whole genome shotgun (WGS) entry which is preliminary data.</text>
</comment>
<evidence type="ECO:0000313" key="2">
    <source>
        <dbReference type="Proteomes" id="UP001516400"/>
    </source>
</evidence>
<gene>
    <name evidence="1" type="ORF">HHI36_017179</name>
</gene>
<dbReference type="AlphaFoldDB" id="A0ABD2NLS6"/>
<accession>A0ABD2NLS6</accession>
<reference evidence="1 2" key="1">
    <citation type="journal article" date="2021" name="BMC Biol.">
        <title>Horizontally acquired antibacterial genes associated with adaptive radiation of ladybird beetles.</title>
        <authorList>
            <person name="Li H.S."/>
            <person name="Tang X.F."/>
            <person name="Huang Y.H."/>
            <person name="Xu Z.Y."/>
            <person name="Chen M.L."/>
            <person name="Du X.Y."/>
            <person name="Qiu B.Y."/>
            <person name="Chen P.T."/>
            <person name="Zhang W."/>
            <person name="Slipinski A."/>
            <person name="Escalona H.E."/>
            <person name="Waterhouse R.M."/>
            <person name="Zwick A."/>
            <person name="Pang H."/>
        </authorList>
    </citation>
    <scope>NUCLEOTIDE SEQUENCE [LARGE SCALE GENOMIC DNA]</scope>
    <source>
        <strain evidence="1">SYSU2018</strain>
    </source>
</reference>
<organism evidence="1 2">
    <name type="scientific">Cryptolaemus montrouzieri</name>
    <dbReference type="NCBI Taxonomy" id="559131"/>
    <lineage>
        <taxon>Eukaryota</taxon>
        <taxon>Metazoa</taxon>
        <taxon>Ecdysozoa</taxon>
        <taxon>Arthropoda</taxon>
        <taxon>Hexapoda</taxon>
        <taxon>Insecta</taxon>
        <taxon>Pterygota</taxon>
        <taxon>Neoptera</taxon>
        <taxon>Endopterygota</taxon>
        <taxon>Coleoptera</taxon>
        <taxon>Polyphaga</taxon>
        <taxon>Cucujiformia</taxon>
        <taxon>Coccinelloidea</taxon>
        <taxon>Coccinellidae</taxon>
        <taxon>Scymninae</taxon>
        <taxon>Scymnini</taxon>
        <taxon>Cryptolaemus</taxon>
    </lineage>
</organism>
<keyword evidence="2" id="KW-1185">Reference proteome</keyword>